<dbReference type="Proteomes" id="UP000217446">
    <property type="component" value="Unassembled WGS sequence"/>
</dbReference>
<accession>A0A250VWJ0</accession>
<gene>
    <name evidence="1" type="ORF">SO3561_09903</name>
</gene>
<dbReference type="AlphaFoldDB" id="A0A250VWJ0"/>
<proteinExistence type="predicted"/>
<keyword evidence="2" id="KW-1185">Reference proteome</keyword>
<protein>
    <submittedName>
        <fullName evidence="1">Uncharacterized protein</fullName>
    </submittedName>
</protein>
<sequence length="49" mass="5289">MSSGVCETRVIQIPGSYMRAARVERTVTLFSHAPSGVGCGEKSMACRDR</sequence>
<comment type="caution">
    <text evidence="1">The sequence shown here is derived from an EMBL/GenBank/DDBJ whole genome shotgun (WGS) entry which is preliminary data.</text>
</comment>
<organism evidence="1 2">
    <name type="scientific">Streptomyces olivochromogenes</name>
    <dbReference type="NCBI Taxonomy" id="1963"/>
    <lineage>
        <taxon>Bacteria</taxon>
        <taxon>Bacillati</taxon>
        <taxon>Actinomycetota</taxon>
        <taxon>Actinomycetes</taxon>
        <taxon>Kitasatosporales</taxon>
        <taxon>Streptomycetaceae</taxon>
        <taxon>Streptomyces</taxon>
    </lineage>
</organism>
<evidence type="ECO:0000313" key="1">
    <source>
        <dbReference type="EMBL" id="GAX58330.1"/>
    </source>
</evidence>
<name>A0A250VWJ0_STROL</name>
<dbReference type="EMBL" id="BDQI01000050">
    <property type="protein sequence ID" value="GAX58330.1"/>
    <property type="molecule type" value="Genomic_DNA"/>
</dbReference>
<reference evidence="2" key="1">
    <citation type="submission" date="2017-05" db="EMBL/GenBank/DDBJ databases">
        <title>Streptomyces olivochromogenes NBRC 3561 whole genome shotgun sequence.</title>
        <authorList>
            <person name="Dohra H."/>
            <person name="Kodani S."/>
        </authorList>
    </citation>
    <scope>NUCLEOTIDE SEQUENCE [LARGE SCALE GENOMIC DNA]</scope>
    <source>
        <strain evidence="2">NBRC 3561</strain>
    </source>
</reference>
<evidence type="ECO:0000313" key="2">
    <source>
        <dbReference type="Proteomes" id="UP000217446"/>
    </source>
</evidence>